<reference evidence="2 3" key="1">
    <citation type="submission" date="2020-08" db="EMBL/GenBank/DDBJ databases">
        <title>Genomic Encyclopedia of Type Strains, Phase IV (KMG-IV): sequencing the most valuable type-strain genomes for metagenomic binning, comparative biology and taxonomic classification.</title>
        <authorList>
            <person name="Goeker M."/>
        </authorList>
    </citation>
    <scope>NUCLEOTIDE SEQUENCE [LARGE SCALE GENOMIC DNA]</scope>
    <source>
        <strain evidence="2 3">DSM 26287</strain>
    </source>
</reference>
<protein>
    <submittedName>
        <fullName evidence="2">Glycosyl transferase family 25</fullName>
    </submittedName>
</protein>
<dbReference type="CDD" id="cd06532">
    <property type="entry name" value="Glyco_transf_25"/>
    <property type="match status" value="1"/>
</dbReference>
<keyword evidence="3" id="KW-1185">Reference proteome</keyword>
<organism evidence="2 3">
    <name type="scientific">Thalassotalea piscium</name>
    <dbReference type="NCBI Taxonomy" id="1230533"/>
    <lineage>
        <taxon>Bacteria</taxon>
        <taxon>Pseudomonadati</taxon>
        <taxon>Pseudomonadota</taxon>
        <taxon>Gammaproteobacteria</taxon>
        <taxon>Alteromonadales</taxon>
        <taxon>Colwelliaceae</taxon>
        <taxon>Thalassotalea</taxon>
    </lineage>
</organism>
<dbReference type="InterPro" id="IPR002654">
    <property type="entry name" value="Glyco_trans_25"/>
</dbReference>
<dbReference type="EMBL" id="JACHHU010000009">
    <property type="protein sequence ID" value="MBB6543022.1"/>
    <property type="molecule type" value="Genomic_DNA"/>
</dbReference>
<evidence type="ECO:0000313" key="3">
    <source>
        <dbReference type="Proteomes" id="UP000537141"/>
    </source>
</evidence>
<dbReference type="Proteomes" id="UP000537141">
    <property type="component" value="Unassembled WGS sequence"/>
</dbReference>
<dbReference type="Pfam" id="PF01755">
    <property type="entry name" value="Glyco_transf_25"/>
    <property type="match status" value="1"/>
</dbReference>
<feature type="domain" description="Glycosyl transferase family 25" evidence="1">
    <location>
        <begin position="6"/>
        <end position="179"/>
    </location>
</feature>
<dbReference type="RefSeq" id="WP_184423824.1">
    <property type="nucleotide sequence ID" value="NZ_AP027362.1"/>
</dbReference>
<dbReference type="GO" id="GO:0016740">
    <property type="term" value="F:transferase activity"/>
    <property type="evidence" value="ECO:0007669"/>
    <property type="project" value="UniProtKB-KW"/>
</dbReference>
<keyword evidence="2" id="KW-0808">Transferase</keyword>
<accession>A0A7X0NGG2</accession>
<dbReference type="AlphaFoldDB" id="A0A7X0NGG2"/>
<gene>
    <name evidence="2" type="ORF">HNQ55_001526</name>
</gene>
<proteinExistence type="predicted"/>
<name>A0A7X0NGG2_9GAMM</name>
<evidence type="ECO:0000313" key="2">
    <source>
        <dbReference type="EMBL" id="MBB6543022.1"/>
    </source>
</evidence>
<sequence>MNNNCPVYVINLDSALERMQKMDKQLKAINVNYSRIQAVKGTDLTPEEIASEYSSDLNKKYFRADLSVGEIGCYISHKNAWRKMVEENIEYAVILEDDLTIEPNFVDIFQLADTLKKYDLIKLSDNRAHKPTQTLTLTDDFELINFNKIPNCATGYTITLAGAKKLLARTKFYRPVDIDMQFCTELNLSVYGLRPYSISENLELPSDIVALNGGYHGKKTTSFIRNIKYRAHLWWLRKNYISGKL</sequence>
<comment type="caution">
    <text evidence="2">The sequence shown here is derived from an EMBL/GenBank/DDBJ whole genome shotgun (WGS) entry which is preliminary data.</text>
</comment>
<evidence type="ECO:0000259" key="1">
    <source>
        <dbReference type="Pfam" id="PF01755"/>
    </source>
</evidence>